<feature type="signal peptide" evidence="1">
    <location>
        <begin position="1"/>
        <end position="17"/>
    </location>
</feature>
<name>A0AA36D620_9BILA</name>
<keyword evidence="3" id="KW-1185">Reference proteome</keyword>
<feature type="non-terminal residue" evidence="2">
    <location>
        <position position="201"/>
    </location>
</feature>
<evidence type="ECO:0000256" key="1">
    <source>
        <dbReference type="SAM" id="SignalP"/>
    </source>
</evidence>
<accession>A0AA36D620</accession>
<sequence>MFLNLAFPFLLATVASGRVVFGGEDSHHFYWSASGSSRVSIVNGECRVQDGFVHDGSTKRPLTLEDKAALNEYFLAMVKWQQSSSGMFGQMQRMFSHQQKLFARMMTGFYGESMPTMRMKAMPEMPCLCRNSGCSRLDGSMRGVFVPFPEALPSAQRSIGKHSMRAKRYTIFHSNSNAAAFSGSGTVTMGERHAGTRLVGF</sequence>
<protein>
    <recommendedName>
        <fullName evidence="4">Pepsin inhibitor-3-like repeated domain-containing protein</fullName>
    </recommendedName>
</protein>
<organism evidence="2 3">
    <name type="scientific">Mesorhabditis spiculigera</name>
    <dbReference type="NCBI Taxonomy" id="96644"/>
    <lineage>
        <taxon>Eukaryota</taxon>
        <taxon>Metazoa</taxon>
        <taxon>Ecdysozoa</taxon>
        <taxon>Nematoda</taxon>
        <taxon>Chromadorea</taxon>
        <taxon>Rhabditida</taxon>
        <taxon>Rhabditina</taxon>
        <taxon>Rhabditomorpha</taxon>
        <taxon>Rhabditoidea</taxon>
        <taxon>Rhabditidae</taxon>
        <taxon>Mesorhabditinae</taxon>
        <taxon>Mesorhabditis</taxon>
    </lineage>
</organism>
<keyword evidence="1" id="KW-0732">Signal</keyword>
<dbReference type="AlphaFoldDB" id="A0AA36D620"/>
<reference evidence="2" key="1">
    <citation type="submission" date="2023-06" db="EMBL/GenBank/DDBJ databases">
        <authorList>
            <person name="Delattre M."/>
        </authorList>
    </citation>
    <scope>NUCLEOTIDE SEQUENCE</scope>
    <source>
        <strain evidence="2">AF72</strain>
    </source>
</reference>
<gene>
    <name evidence="2" type="ORF">MSPICULIGERA_LOCUS18680</name>
</gene>
<comment type="caution">
    <text evidence="2">The sequence shown here is derived from an EMBL/GenBank/DDBJ whole genome shotgun (WGS) entry which is preliminary data.</text>
</comment>
<evidence type="ECO:0000313" key="2">
    <source>
        <dbReference type="EMBL" id="CAJ0580482.1"/>
    </source>
</evidence>
<feature type="chain" id="PRO_5041370009" description="Pepsin inhibitor-3-like repeated domain-containing protein" evidence="1">
    <location>
        <begin position="18"/>
        <end position="201"/>
    </location>
</feature>
<evidence type="ECO:0008006" key="4">
    <source>
        <dbReference type="Google" id="ProtNLM"/>
    </source>
</evidence>
<dbReference type="EMBL" id="CATQJA010002659">
    <property type="protein sequence ID" value="CAJ0580482.1"/>
    <property type="molecule type" value="Genomic_DNA"/>
</dbReference>
<dbReference type="Proteomes" id="UP001177023">
    <property type="component" value="Unassembled WGS sequence"/>
</dbReference>
<proteinExistence type="predicted"/>
<evidence type="ECO:0000313" key="3">
    <source>
        <dbReference type="Proteomes" id="UP001177023"/>
    </source>
</evidence>